<organism evidence="1 2">
    <name type="scientific">Sphingobium xenophagum</name>
    <dbReference type="NCBI Taxonomy" id="121428"/>
    <lineage>
        <taxon>Bacteria</taxon>
        <taxon>Pseudomonadati</taxon>
        <taxon>Pseudomonadota</taxon>
        <taxon>Alphaproteobacteria</taxon>
        <taxon>Sphingomonadales</taxon>
        <taxon>Sphingomonadaceae</taxon>
        <taxon>Sphingobium</taxon>
    </lineage>
</organism>
<dbReference type="Proteomes" id="UP001267638">
    <property type="component" value="Unassembled WGS sequence"/>
</dbReference>
<name>A0ABU1X1E9_SPHXE</name>
<protein>
    <submittedName>
        <fullName evidence="1">Uncharacterized protein</fullName>
    </submittedName>
</protein>
<reference evidence="1 2" key="1">
    <citation type="submission" date="2023-07" db="EMBL/GenBank/DDBJ databases">
        <title>Sorghum-associated microbial communities from plants grown in Nebraska, USA.</title>
        <authorList>
            <person name="Schachtman D."/>
        </authorList>
    </citation>
    <scope>NUCLEOTIDE SEQUENCE [LARGE SCALE GENOMIC DNA]</scope>
    <source>
        <strain evidence="1 2">4256</strain>
    </source>
</reference>
<gene>
    <name evidence="1" type="ORF">J2W40_002201</name>
</gene>
<accession>A0ABU1X1E9</accession>
<dbReference type="EMBL" id="JAVDWV010000009">
    <property type="protein sequence ID" value="MDR7155374.1"/>
    <property type="molecule type" value="Genomic_DNA"/>
</dbReference>
<evidence type="ECO:0000313" key="2">
    <source>
        <dbReference type="Proteomes" id="UP001267638"/>
    </source>
</evidence>
<evidence type="ECO:0000313" key="1">
    <source>
        <dbReference type="EMBL" id="MDR7155374.1"/>
    </source>
</evidence>
<comment type="caution">
    <text evidence="1">The sequence shown here is derived from an EMBL/GenBank/DDBJ whole genome shotgun (WGS) entry which is preliminary data.</text>
</comment>
<keyword evidence="2" id="KW-1185">Reference proteome</keyword>
<dbReference type="RefSeq" id="WP_310224610.1">
    <property type="nucleotide sequence ID" value="NZ_JAVDWV010000009.1"/>
</dbReference>
<sequence length="71" mass="7492">MPNKINMPPFADQSAAALALLNLGERQTRKAGSFLGQLVVDPTPMTPAQAAWLATLLERAGLPPVAGDNHE</sequence>
<proteinExistence type="predicted"/>